<accession>A0A0B5BFH7</accession>
<evidence type="ECO:0000313" key="2">
    <source>
        <dbReference type="EMBL" id="AJE02821.1"/>
    </source>
</evidence>
<keyword evidence="2" id="KW-0032">Aminotransferase</keyword>
<dbReference type="Proteomes" id="UP000057609">
    <property type="component" value="Chromosome"/>
</dbReference>
<dbReference type="InterPro" id="IPR015421">
    <property type="entry name" value="PyrdxlP-dep_Trfase_major"/>
</dbReference>
<dbReference type="GO" id="GO:0030170">
    <property type="term" value="F:pyridoxal phosphate binding"/>
    <property type="evidence" value="ECO:0007669"/>
    <property type="project" value="InterPro"/>
</dbReference>
<dbReference type="NCBIfam" id="NF005305">
    <property type="entry name" value="PRK06836.1"/>
    <property type="match status" value="1"/>
</dbReference>
<dbReference type="EMBL" id="CP009788">
    <property type="protein sequence ID" value="AJE02821.1"/>
    <property type="molecule type" value="Genomic_DNA"/>
</dbReference>
<dbReference type="PANTHER" id="PTHR42691">
    <property type="entry name" value="ASPARTATE AMINOTRANSFERASE YHDR-RELATED"/>
    <property type="match status" value="1"/>
</dbReference>
<dbReference type="RefSeq" id="WP_039741039.1">
    <property type="nucleotide sequence ID" value="NZ_CP009788.1"/>
</dbReference>
<dbReference type="KEGG" id="gpi:GPICK_05085"/>
<dbReference type="InterPro" id="IPR004839">
    <property type="entry name" value="Aminotransferase_I/II_large"/>
</dbReference>
<keyword evidence="2" id="KW-0808">Transferase</keyword>
<gene>
    <name evidence="2" type="ORF">GPICK_05085</name>
</gene>
<evidence type="ECO:0000313" key="3">
    <source>
        <dbReference type="Proteomes" id="UP000057609"/>
    </source>
</evidence>
<organism evidence="2 3">
    <name type="scientific">Geobacter pickeringii</name>
    <dbReference type="NCBI Taxonomy" id="345632"/>
    <lineage>
        <taxon>Bacteria</taxon>
        <taxon>Pseudomonadati</taxon>
        <taxon>Thermodesulfobacteriota</taxon>
        <taxon>Desulfuromonadia</taxon>
        <taxon>Geobacterales</taxon>
        <taxon>Geobacteraceae</taxon>
        <taxon>Geobacter</taxon>
    </lineage>
</organism>
<reference evidence="2 3" key="1">
    <citation type="journal article" date="2015" name="Genome Announc.">
        <title>Complete Genome of Geobacter pickeringii G13T, a Metal-Reducing Isolate from Sedimentary Kaolin Deposits.</title>
        <authorList>
            <person name="Badalamenti J.P."/>
            <person name="Bond D.R."/>
        </authorList>
    </citation>
    <scope>NUCLEOTIDE SEQUENCE [LARGE SCALE GENOMIC DNA]</scope>
    <source>
        <strain evidence="2 3">G13</strain>
    </source>
</reference>
<dbReference type="HOGENOM" id="CLU_017584_4_3_7"/>
<dbReference type="STRING" id="345632.GPICK_05085"/>
<dbReference type="InterPro" id="IPR015422">
    <property type="entry name" value="PyrdxlP-dep_Trfase_small"/>
</dbReference>
<dbReference type="Pfam" id="PF00155">
    <property type="entry name" value="Aminotran_1_2"/>
    <property type="match status" value="1"/>
</dbReference>
<evidence type="ECO:0000259" key="1">
    <source>
        <dbReference type="Pfam" id="PF00155"/>
    </source>
</evidence>
<keyword evidence="3" id="KW-1185">Reference proteome</keyword>
<dbReference type="PANTHER" id="PTHR42691:SF1">
    <property type="entry name" value="ASPARTATE AMINOTRANSFERASE YHDR-RELATED"/>
    <property type="match status" value="1"/>
</dbReference>
<dbReference type="GO" id="GO:0004069">
    <property type="term" value="F:L-aspartate:2-oxoglutarate aminotransferase activity"/>
    <property type="evidence" value="ECO:0007669"/>
    <property type="project" value="UniProtKB-EC"/>
</dbReference>
<name>A0A0B5BFH7_9BACT</name>
<dbReference type="Gene3D" id="3.90.1150.10">
    <property type="entry name" value="Aspartate Aminotransferase, domain 1"/>
    <property type="match status" value="2"/>
</dbReference>
<dbReference type="SUPFAM" id="SSF53383">
    <property type="entry name" value="PLP-dependent transferases"/>
    <property type="match status" value="1"/>
</dbReference>
<feature type="domain" description="Aminotransferase class I/classII large" evidence="1">
    <location>
        <begin position="36"/>
        <end position="381"/>
    </location>
</feature>
<protein>
    <submittedName>
        <fullName evidence="2">Aspartate aminotransferase</fullName>
        <ecNumber evidence="2">2.6.1.1</ecNumber>
    </submittedName>
</protein>
<dbReference type="AlphaFoldDB" id="A0A0B5BFH7"/>
<sequence>MPIATKIAGFISKSSWIRKMFEEGERLRQIHGADSVFDFTIGNPDVEPPREFQEEFRRLAENPIPGMHRYMSNAGYQETRTAVAEVLAEAAGFAVGAEHVVMTCGAGGALNVVLKTILNPGEEVIILTPYFVEYKFYIDNHGGVPVEVWTDRTTFQLDLAAIEAAITRKTRAIIICSPNNPTGVIYPAESLEALGGIVAKKGREFDRQIYVVSDEPYARISYDGKHVPNIFRHIESSVIVTSHSKDLALPGERIGYLAANPRSRNVTQFMEGAVFSNRVLGFVNAPALMQRLVAKLQRASVDIGEYEAKRNLFCDSLTAMGFELVRPDGAFYLFPKSPLADDVEFVKLAQKHLILLVPGAGFGAPGYFRVAYCVDKAMIERSLPAWRALAQDAGLKG</sequence>
<dbReference type="InterPro" id="IPR015424">
    <property type="entry name" value="PyrdxlP-dep_Trfase"/>
</dbReference>
<dbReference type="EC" id="2.6.1.1" evidence="2"/>
<dbReference type="OrthoDB" id="9804474at2"/>
<proteinExistence type="predicted"/>
<dbReference type="CDD" id="cd00609">
    <property type="entry name" value="AAT_like"/>
    <property type="match status" value="1"/>
</dbReference>
<dbReference type="Gene3D" id="3.40.640.10">
    <property type="entry name" value="Type I PLP-dependent aspartate aminotransferase-like (Major domain)"/>
    <property type="match status" value="1"/>
</dbReference>